<dbReference type="Gene3D" id="3.40.50.150">
    <property type="entry name" value="Vaccinia Virus protein VP39"/>
    <property type="match status" value="1"/>
</dbReference>
<dbReference type="OrthoDB" id="9808140at2"/>
<dbReference type="SUPFAM" id="SSF53335">
    <property type="entry name" value="S-adenosyl-L-methionine-dependent methyltransferases"/>
    <property type="match status" value="1"/>
</dbReference>
<dbReference type="RefSeq" id="WP_053380405.1">
    <property type="nucleotide sequence ID" value="NZ_CP011801.1"/>
</dbReference>
<dbReference type="AlphaFoldDB" id="A0A0K2GEJ7"/>
<reference evidence="1 2" key="1">
    <citation type="journal article" date="2015" name="Proc. Natl. Acad. Sci. U.S.A.">
        <title>Expanded metabolic versatility of ubiquitous nitrite-oxidizing bacteria from the genus Nitrospira.</title>
        <authorList>
            <person name="Koch H."/>
            <person name="Lucker S."/>
            <person name="Albertsen M."/>
            <person name="Kitzinger K."/>
            <person name="Herbold C."/>
            <person name="Spieck E."/>
            <person name="Nielsen P.H."/>
            <person name="Wagner M."/>
            <person name="Daims H."/>
        </authorList>
    </citation>
    <scope>NUCLEOTIDE SEQUENCE [LARGE SCALE GENOMIC DNA]</scope>
    <source>
        <strain evidence="1 2">NSP M-1</strain>
    </source>
</reference>
<dbReference type="STRING" id="42253.NITMOv2_2980"/>
<sequence length="276" mass="30906">MTRTKHDAWGEKYVCCWDLTALELGAKGLSPADRKGNGGGSRFPLRALRYWFMYQLILREFETRQRPLAVCEIGMGTGEMLAFLRAGATDRRPWSTIIGRWDGLGLGIDRALMAARGYSQCVEQNLEGPALKLAQRYDVIVFLHVLEHLRDPEACLARTLVFLTDGGVCIGGSPGIPHVLVRYRERQLRRAAQPFGHISAFSPRRVKALATRNGLIVEFLSGAYLMRNTGSVLENYGWWIRLNLAFGAVVPGWPGELYWALRKPFPVLPNSTEDSA</sequence>
<dbReference type="PATRIC" id="fig|42253.5.peg.2944"/>
<name>A0A0K2GEJ7_NITMO</name>
<evidence type="ECO:0000313" key="2">
    <source>
        <dbReference type="Proteomes" id="UP000069205"/>
    </source>
</evidence>
<gene>
    <name evidence="1" type="ORF">NITMOv2_2980</name>
</gene>
<organism evidence="1 2">
    <name type="scientific">Nitrospira moscoviensis</name>
    <dbReference type="NCBI Taxonomy" id="42253"/>
    <lineage>
        <taxon>Bacteria</taxon>
        <taxon>Pseudomonadati</taxon>
        <taxon>Nitrospirota</taxon>
        <taxon>Nitrospiria</taxon>
        <taxon>Nitrospirales</taxon>
        <taxon>Nitrospiraceae</taxon>
        <taxon>Nitrospira</taxon>
    </lineage>
</organism>
<accession>A0A0K2GEJ7</accession>
<proteinExistence type="predicted"/>
<protein>
    <submittedName>
        <fullName evidence="1">Uncharacterized protein</fullName>
    </submittedName>
</protein>
<dbReference type="KEGG" id="nmv:NITMOv2_2980"/>
<keyword evidence="2" id="KW-1185">Reference proteome</keyword>
<dbReference type="InterPro" id="IPR029063">
    <property type="entry name" value="SAM-dependent_MTases_sf"/>
</dbReference>
<dbReference type="EMBL" id="CP011801">
    <property type="protein sequence ID" value="ALA59385.1"/>
    <property type="molecule type" value="Genomic_DNA"/>
</dbReference>
<dbReference type="Pfam" id="PF13489">
    <property type="entry name" value="Methyltransf_23"/>
    <property type="match status" value="1"/>
</dbReference>
<dbReference type="Proteomes" id="UP000069205">
    <property type="component" value="Chromosome"/>
</dbReference>
<evidence type="ECO:0000313" key="1">
    <source>
        <dbReference type="EMBL" id="ALA59385.1"/>
    </source>
</evidence>